<dbReference type="EMBL" id="JACRTL010000009">
    <property type="protein sequence ID" value="MBC8611980.1"/>
    <property type="molecule type" value="Genomic_DNA"/>
</dbReference>
<accession>A0A8J6TY20</accession>
<dbReference type="GO" id="GO:0005524">
    <property type="term" value="F:ATP binding"/>
    <property type="evidence" value="ECO:0007669"/>
    <property type="project" value="InterPro"/>
</dbReference>
<comment type="caution">
    <text evidence="2">The sequence shown here is derived from an EMBL/GenBank/DDBJ whole genome shotgun (WGS) entry which is preliminary data.</text>
</comment>
<dbReference type="InterPro" id="IPR027417">
    <property type="entry name" value="P-loop_NTPase"/>
</dbReference>
<dbReference type="EC" id="2.7.1.25" evidence="2"/>
<dbReference type="SMART" id="SM00382">
    <property type="entry name" value="AAA"/>
    <property type="match status" value="1"/>
</dbReference>
<reference evidence="2" key="1">
    <citation type="submission" date="2020-08" db="EMBL/GenBank/DDBJ databases">
        <title>Genome public.</title>
        <authorList>
            <person name="Liu C."/>
            <person name="Sun Q."/>
        </authorList>
    </citation>
    <scope>NUCLEOTIDE SEQUENCE</scope>
    <source>
        <strain evidence="2">NSJ-15</strain>
    </source>
</reference>
<name>A0A8J6TY20_9FIRM</name>
<evidence type="ECO:0000313" key="2">
    <source>
        <dbReference type="EMBL" id="MBC8611980.1"/>
    </source>
</evidence>
<protein>
    <submittedName>
        <fullName evidence="2">Adenylyl-sulfate kinase</fullName>
        <ecNumber evidence="2">2.7.1.25</ecNumber>
    </submittedName>
</protein>
<keyword evidence="2" id="KW-0418">Kinase</keyword>
<gene>
    <name evidence="2" type="ORF">H8702_12855</name>
</gene>
<evidence type="ECO:0000313" key="3">
    <source>
        <dbReference type="Proteomes" id="UP000632659"/>
    </source>
</evidence>
<dbReference type="Proteomes" id="UP000632659">
    <property type="component" value="Unassembled WGS sequence"/>
</dbReference>
<dbReference type="InterPro" id="IPR003593">
    <property type="entry name" value="AAA+_ATPase"/>
</dbReference>
<keyword evidence="2" id="KW-0808">Transferase</keyword>
<dbReference type="SUPFAM" id="SSF52540">
    <property type="entry name" value="P-loop containing nucleoside triphosphate hydrolases"/>
    <property type="match status" value="1"/>
</dbReference>
<feature type="domain" description="AAA+ ATPase" evidence="1">
    <location>
        <begin position="49"/>
        <end position="220"/>
    </location>
</feature>
<dbReference type="InterPro" id="IPR006083">
    <property type="entry name" value="PRK/URK"/>
</dbReference>
<dbReference type="GO" id="GO:0004020">
    <property type="term" value="F:adenylylsulfate kinase activity"/>
    <property type="evidence" value="ECO:0007669"/>
    <property type="project" value="UniProtKB-EC"/>
</dbReference>
<dbReference type="Gene3D" id="3.40.50.300">
    <property type="entry name" value="P-loop containing nucleotide triphosphate hydrolases"/>
    <property type="match status" value="1"/>
</dbReference>
<dbReference type="RefSeq" id="WP_187536837.1">
    <property type="nucleotide sequence ID" value="NZ_JACRTL010000009.1"/>
</dbReference>
<sequence length="310" mass="35940">MKYCSKMDRILVEPLAETVRRSPKMLVDAAECSYQSKILDLAKTILQSDDRIILLTGPSSSGKTTTAKLLQQKLISFGKSVYRISLDNFYKQEEELPLWNDGYVNYESIDALDLEHFNALMERLMREGAAQFPIFDFVKGRRSEETFPVVMKEDTYIIFEGIHALNPLLSRQFAPEKIMRVYVSVHSDFVSESGEVILDARSLRLLRRILRDQVHRDTGPVETLSMWEYVVRGEEEYIKPFRCYADYHLNSAHSYEPFVYAKTAVDSLASFVEHPKYGELIRRLLLAEQRFEPLSPSWIPRDSLLTEFIS</sequence>
<evidence type="ECO:0000259" key="1">
    <source>
        <dbReference type="SMART" id="SM00382"/>
    </source>
</evidence>
<organism evidence="2 3">
    <name type="scientific">Massiliimalia timonensis</name>
    <dbReference type="NCBI Taxonomy" id="1987501"/>
    <lineage>
        <taxon>Bacteria</taxon>
        <taxon>Bacillati</taxon>
        <taxon>Bacillota</taxon>
        <taxon>Clostridia</taxon>
        <taxon>Eubacteriales</taxon>
        <taxon>Oscillospiraceae</taxon>
        <taxon>Massiliimalia</taxon>
    </lineage>
</organism>
<dbReference type="PANTHER" id="PTHR10285">
    <property type="entry name" value="URIDINE KINASE"/>
    <property type="match status" value="1"/>
</dbReference>
<proteinExistence type="predicted"/>
<dbReference type="AlphaFoldDB" id="A0A8J6TY20"/>
<keyword evidence="3" id="KW-1185">Reference proteome</keyword>
<dbReference type="Pfam" id="PF00485">
    <property type="entry name" value="PRK"/>
    <property type="match status" value="1"/>
</dbReference>